<comment type="catalytic activity">
    <reaction evidence="1">
        <text>ATP + protein L-histidine = ADP + protein N-phospho-L-histidine.</text>
        <dbReference type="EC" id="2.7.13.3"/>
    </reaction>
</comment>
<dbReference type="InterPro" id="IPR004358">
    <property type="entry name" value="Sig_transdc_His_kin-like_C"/>
</dbReference>
<evidence type="ECO:0000256" key="5">
    <source>
        <dbReference type="SAM" id="MobiDB-lite"/>
    </source>
</evidence>
<dbReference type="RefSeq" id="WP_009542580.1">
    <property type="nucleotide sequence ID" value="NZ_ANHY01000025.1"/>
</dbReference>
<dbReference type="InterPro" id="IPR036890">
    <property type="entry name" value="HATPase_C_sf"/>
</dbReference>
<dbReference type="EMBL" id="ANHY01000025">
    <property type="protein sequence ID" value="EKV26676.1"/>
    <property type="molecule type" value="Genomic_DNA"/>
</dbReference>
<gene>
    <name evidence="9" type="ORF">C882_2185</name>
</gene>
<dbReference type="SMART" id="SM00448">
    <property type="entry name" value="REC"/>
    <property type="match status" value="1"/>
</dbReference>
<evidence type="ECO:0000313" key="10">
    <source>
        <dbReference type="Proteomes" id="UP000009881"/>
    </source>
</evidence>
<feature type="domain" description="Response regulatory" evidence="7">
    <location>
        <begin position="736"/>
        <end position="851"/>
    </location>
</feature>
<evidence type="ECO:0000313" key="9">
    <source>
        <dbReference type="EMBL" id="EKV26676.1"/>
    </source>
</evidence>
<dbReference type="EC" id="2.7.13.3" evidence="2"/>
<feature type="domain" description="PAS" evidence="8">
    <location>
        <begin position="289"/>
        <end position="359"/>
    </location>
</feature>
<dbReference type="SMART" id="SM00387">
    <property type="entry name" value="HATPase_c"/>
    <property type="match status" value="1"/>
</dbReference>
<dbReference type="PROSITE" id="PS50109">
    <property type="entry name" value="HIS_KIN"/>
    <property type="match status" value="1"/>
</dbReference>
<dbReference type="Gene3D" id="3.40.50.2300">
    <property type="match status" value="1"/>
</dbReference>
<dbReference type="PROSITE" id="PS50112">
    <property type="entry name" value="PAS"/>
    <property type="match status" value="2"/>
</dbReference>
<reference evidence="9 10" key="1">
    <citation type="journal article" date="2013" name="Genome Announc.">
        <title>Draft Genome Sequence of an Alphaproteobacterium, Caenispirillum salinarum AK4(T), Isolated from a Solar Saltern.</title>
        <authorList>
            <person name="Khatri I."/>
            <person name="Singh A."/>
            <person name="Korpole S."/>
            <person name="Pinnaka A.K."/>
            <person name="Subramanian S."/>
        </authorList>
    </citation>
    <scope>NUCLEOTIDE SEQUENCE [LARGE SCALE GENOMIC DNA]</scope>
    <source>
        <strain evidence="9 10">AK4</strain>
    </source>
</reference>
<dbReference type="InterPro" id="IPR036097">
    <property type="entry name" value="HisK_dim/P_sf"/>
</dbReference>
<evidence type="ECO:0000259" key="6">
    <source>
        <dbReference type="PROSITE" id="PS50109"/>
    </source>
</evidence>
<dbReference type="PANTHER" id="PTHR43065">
    <property type="entry name" value="SENSOR HISTIDINE KINASE"/>
    <property type="match status" value="1"/>
</dbReference>
<dbReference type="PANTHER" id="PTHR43065:SF42">
    <property type="entry name" value="TWO-COMPONENT SENSOR PPRA"/>
    <property type="match status" value="1"/>
</dbReference>
<dbReference type="Pfam" id="PF08448">
    <property type="entry name" value="PAS_4"/>
    <property type="match status" value="2"/>
</dbReference>
<dbReference type="SMART" id="SM00388">
    <property type="entry name" value="HisKA"/>
    <property type="match status" value="1"/>
</dbReference>
<protein>
    <recommendedName>
        <fullName evidence="2">histidine kinase</fullName>
        <ecNumber evidence="2">2.7.13.3</ecNumber>
    </recommendedName>
</protein>
<dbReference type="CDD" id="cd00082">
    <property type="entry name" value="HisKA"/>
    <property type="match status" value="1"/>
</dbReference>
<dbReference type="InterPro" id="IPR001789">
    <property type="entry name" value="Sig_transdc_resp-reg_receiver"/>
</dbReference>
<dbReference type="InterPro" id="IPR035965">
    <property type="entry name" value="PAS-like_dom_sf"/>
</dbReference>
<name>K9HD93_9PROT</name>
<keyword evidence="10" id="KW-1185">Reference proteome</keyword>
<evidence type="ECO:0000256" key="1">
    <source>
        <dbReference type="ARBA" id="ARBA00000085"/>
    </source>
</evidence>
<dbReference type="Gene3D" id="3.30.450.20">
    <property type="entry name" value="PAS domain"/>
    <property type="match status" value="2"/>
</dbReference>
<dbReference type="InterPro" id="IPR011006">
    <property type="entry name" value="CheY-like_superfamily"/>
</dbReference>
<dbReference type="InterPro" id="IPR005467">
    <property type="entry name" value="His_kinase_dom"/>
</dbReference>
<dbReference type="InterPro" id="IPR003661">
    <property type="entry name" value="HisK_dim/P_dom"/>
</dbReference>
<feature type="compositionally biased region" description="Low complexity" evidence="5">
    <location>
        <begin position="667"/>
        <end position="680"/>
    </location>
</feature>
<keyword evidence="9" id="KW-0808">Transferase</keyword>
<sequence>MVSAEALAWLAAGAALPLAALGVVLGRNRLRRPEARRRRAAEAALLDGEEVPRLVMRRDGTVLAANAPARRRWAAETPLAELSRRLPAEDEEAAEAFSRLRAAVEAGGYEVLDVPLAANGGAGVEWLRVAVSPAGAALPGGSGGLPADAVLWRADDITARRAIDDVLRRDRDHLSDFLYFLPVGVYSADIDGRLRTVNQRFAEWLGWTPSELTGAALSDLLHEGGGPEWDGTWRGVVAFRARAGRPLPAFIAQDLYDDGGETRTRTAVLRLDDVAPPSLSGPGGMGEHGEASFRRLFERAPTALVVLDETGCMEAVNGAFARLVGQPRGDLTDRPLADLLLEDDREALEALLARLALGSAGGGASAALDVRLGEDAARARVCSLAVAALGGEGEGVTGFLVHAVDATEQKSLEMQFAQAQKMQAMGQLAGGVAHDFNNLLTAMIGFCDLLLQRHGAGDPSFADIMQIKQNANRAANLVRQLLAFSRRQPLMPKLLNATDALSELSHLLRRLLGEHVTLSIVHGRDLGLVRVDPGQFDQVIINLAVNARDAMPGGGALTIRTGVVDITETRKKGAEDIPPGRYVEVVVSDTGTGIPQDYIGRIFEPFFSTKVGVTGAGTGLGLSTVYGIVRQTDGYIFVDSEPGAGATFTIWLPRHDPETGQNEAPITPAGPADAAEATLEAAEEDGFVPPPDFDSLEDIDDADLPDPTAPPPPAPAEEAVPPAPEEDPAALGGSGRILLVEDEDAVRVFAVRALRNKGYTVLEARTGEGALDILRDEPDIDLLITDMVMPGMDGATLARLVRVERPEIKVILISGYSEEVARGDLVDSREVHFLPKPFDLAQLAGRVKEVLGG</sequence>
<dbReference type="SUPFAM" id="SSF55874">
    <property type="entry name" value="ATPase domain of HSP90 chaperone/DNA topoisomerase II/histidine kinase"/>
    <property type="match status" value="1"/>
</dbReference>
<keyword evidence="9" id="KW-0418">Kinase</keyword>
<feature type="region of interest" description="Disordered" evidence="5">
    <location>
        <begin position="653"/>
        <end position="731"/>
    </location>
</feature>
<feature type="modified residue" description="4-aspartylphosphate" evidence="4">
    <location>
        <position position="786"/>
    </location>
</feature>
<dbReference type="Gene3D" id="1.10.287.130">
    <property type="match status" value="1"/>
</dbReference>
<dbReference type="InterPro" id="IPR000014">
    <property type="entry name" value="PAS"/>
</dbReference>
<dbReference type="InterPro" id="IPR013656">
    <property type="entry name" value="PAS_4"/>
</dbReference>
<dbReference type="SUPFAM" id="SSF55785">
    <property type="entry name" value="PYP-like sensor domain (PAS domain)"/>
    <property type="match status" value="2"/>
</dbReference>
<dbReference type="AlphaFoldDB" id="K9HD93"/>
<dbReference type="SUPFAM" id="SSF47384">
    <property type="entry name" value="Homodimeric domain of signal transducing histidine kinase"/>
    <property type="match status" value="1"/>
</dbReference>
<dbReference type="PRINTS" id="PR00344">
    <property type="entry name" value="BCTRLSENSOR"/>
</dbReference>
<evidence type="ECO:0000259" key="7">
    <source>
        <dbReference type="PROSITE" id="PS50110"/>
    </source>
</evidence>
<dbReference type="Pfam" id="PF00072">
    <property type="entry name" value="Response_reg"/>
    <property type="match status" value="1"/>
</dbReference>
<dbReference type="STRING" id="1238182.C882_2185"/>
<comment type="caution">
    <text evidence="9">The sequence shown here is derived from an EMBL/GenBank/DDBJ whole genome shotgun (WGS) entry which is preliminary data.</text>
</comment>
<dbReference type="NCBIfam" id="TIGR00229">
    <property type="entry name" value="sensory_box"/>
    <property type="match status" value="1"/>
</dbReference>
<dbReference type="Gene3D" id="3.30.565.10">
    <property type="entry name" value="Histidine kinase-like ATPase, C-terminal domain"/>
    <property type="match status" value="1"/>
</dbReference>
<dbReference type="GO" id="GO:0000155">
    <property type="term" value="F:phosphorelay sensor kinase activity"/>
    <property type="evidence" value="ECO:0007669"/>
    <property type="project" value="InterPro"/>
</dbReference>
<dbReference type="Proteomes" id="UP000009881">
    <property type="component" value="Unassembled WGS sequence"/>
</dbReference>
<organism evidence="9 10">
    <name type="scientific">Caenispirillum salinarum AK4</name>
    <dbReference type="NCBI Taxonomy" id="1238182"/>
    <lineage>
        <taxon>Bacteria</taxon>
        <taxon>Pseudomonadati</taxon>
        <taxon>Pseudomonadota</taxon>
        <taxon>Alphaproteobacteria</taxon>
        <taxon>Rhodospirillales</taxon>
        <taxon>Novispirillaceae</taxon>
        <taxon>Caenispirillum</taxon>
    </lineage>
</organism>
<evidence type="ECO:0000256" key="4">
    <source>
        <dbReference type="PROSITE-ProRule" id="PRU00169"/>
    </source>
</evidence>
<proteinExistence type="predicted"/>
<feature type="compositionally biased region" description="Acidic residues" evidence="5">
    <location>
        <begin position="694"/>
        <end position="704"/>
    </location>
</feature>
<evidence type="ECO:0000256" key="2">
    <source>
        <dbReference type="ARBA" id="ARBA00012438"/>
    </source>
</evidence>
<keyword evidence="3 4" id="KW-0597">Phosphoprotein</keyword>
<evidence type="ECO:0000256" key="3">
    <source>
        <dbReference type="ARBA" id="ARBA00022553"/>
    </source>
</evidence>
<dbReference type="SUPFAM" id="SSF52172">
    <property type="entry name" value="CheY-like"/>
    <property type="match status" value="1"/>
</dbReference>
<dbReference type="InterPro" id="IPR003594">
    <property type="entry name" value="HATPase_dom"/>
</dbReference>
<feature type="domain" description="PAS" evidence="8">
    <location>
        <begin position="170"/>
        <end position="223"/>
    </location>
</feature>
<dbReference type="PATRIC" id="fig|1238182.3.peg.4139"/>
<dbReference type="Pfam" id="PF02518">
    <property type="entry name" value="HATPase_c"/>
    <property type="match status" value="1"/>
</dbReference>
<accession>K9HD93</accession>
<feature type="domain" description="Histidine kinase" evidence="6">
    <location>
        <begin position="431"/>
        <end position="656"/>
    </location>
</feature>
<dbReference type="PROSITE" id="PS50110">
    <property type="entry name" value="RESPONSE_REGULATORY"/>
    <property type="match status" value="1"/>
</dbReference>
<dbReference type="CDD" id="cd00130">
    <property type="entry name" value="PAS"/>
    <property type="match status" value="2"/>
</dbReference>
<evidence type="ECO:0000259" key="8">
    <source>
        <dbReference type="PROSITE" id="PS50112"/>
    </source>
</evidence>
<dbReference type="eggNOG" id="COG4191">
    <property type="taxonomic scope" value="Bacteria"/>
</dbReference>
<dbReference type="FunFam" id="1.10.287.130:FF:000037">
    <property type="entry name" value="Hybrid sensor histidine kinase/response regulator"/>
    <property type="match status" value="1"/>
</dbReference>
<dbReference type="SMART" id="SM00091">
    <property type="entry name" value="PAS"/>
    <property type="match status" value="2"/>
</dbReference>
<dbReference type="Pfam" id="PF00512">
    <property type="entry name" value="HisKA"/>
    <property type="match status" value="1"/>
</dbReference>